<gene>
    <name evidence="2" type="ORF">TSPGSL018_7644</name>
</gene>
<feature type="non-terminal residue" evidence="2">
    <location>
        <position position="1"/>
    </location>
</feature>
<protein>
    <submittedName>
        <fullName evidence="2">Uncharacterized protein</fullName>
    </submittedName>
</protein>
<evidence type="ECO:0000256" key="1">
    <source>
        <dbReference type="SAM" id="MobiDB-lite"/>
    </source>
</evidence>
<feature type="non-terminal residue" evidence="2">
    <location>
        <position position="192"/>
    </location>
</feature>
<feature type="compositionally biased region" description="Low complexity" evidence="1">
    <location>
        <begin position="141"/>
        <end position="150"/>
    </location>
</feature>
<accession>A0A061RDN8</accession>
<evidence type="ECO:0000313" key="2">
    <source>
        <dbReference type="EMBL" id="JAC68909.1"/>
    </source>
</evidence>
<dbReference type="AlphaFoldDB" id="A0A061RDN8"/>
<name>A0A061RDN8_9CHLO</name>
<feature type="region of interest" description="Disordered" evidence="1">
    <location>
        <begin position="103"/>
        <end position="125"/>
    </location>
</feature>
<feature type="compositionally biased region" description="Basic and acidic residues" evidence="1">
    <location>
        <begin position="169"/>
        <end position="182"/>
    </location>
</feature>
<proteinExistence type="predicted"/>
<dbReference type="EMBL" id="GBEZ01017420">
    <property type="protein sequence ID" value="JAC68909.1"/>
    <property type="molecule type" value="Transcribed_RNA"/>
</dbReference>
<feature type="region of interest" description="Disordered" evidence="1">
    <location>
        <begin position="138"/>
        <end position="192"/>
    </location>
</feature>
<reference evidence="2" key="1">
    <citation type="submission" date="2014-05" db="EMBL/GenBank/DDBJ databases">
        <title>The transcriptome of the halophilic microalga Tetraselmis sp. GSL018 isolated from the Great Salt Lake, Utah.</title>
        <authorList>
            <person name="Jinkerson R.E."/>
            <person name="D'Adamo S."/>
            <person name="Posewitz M.C."/>
        </authorList>
    </citation>
    <scope>NUCLEOTIDE SEQUENCE</scope>
    <source>
        <strain evidence="2">GSL018</strain>
    </source>
</reference>
<sequence>ISTCNKIRMRRILGALSPNRLLRYRDRPSHGQEDTPCSAEGSFSYESQCRDTSNLDTNLQSAEHVTRTCGARESVSYSSRQASALAPTRYNPFEQRLHETTHSPRINFPDFDEAMRGPNSSDSGFEMSISTLAREQPADISLPSSYSSSLGADPGAERECQRFFLQRDSSAEEHPPPRELPTERSALLQEAS</sequence>
<organism evidence="2">
    <name type="scientific">Tetraselmis sp. GSL018</name>
    <dbReference type="NCBI Taxonomy" id="582737"/>
    <lineage>
        <taxon>Eukaryota</taxon>
        <taxon>Viridiplantae</taxon>
        <taxon>Chlorophyta</taxon>
        <taxon>core chlorophytes</taxon>
        <taxon>Chlorodendrophyceae</taxon>
        <taxon>Chlorodendrales</taxon>
        <taxon>Chlorodendraceae</taxon>
        <taxon>Tetraselmis</taxon>
    </lineage>
</organism>